<dbReference type="Pfam" id="PF01910">
    <property type="entry name" value="Thiamine_BP"/>
    <property type="match status" value="1"/>
</dbReference>
<dbReference type="EMBL" id="DSEC01000545">
    <property type="protein sequence ID" value="HER44300.1"/>
    <property type="molecule type" value="Genomic_DNA"/>
</dbReference>
<organism evidence="3">
    <name type="scientific">Eiseniibacteriota bacterium</name>
    <dbReference type="NCBI Taxonomy" id="2212470"/>
    <lineage>
        <taxon>Bacteria</taxon>
        <taxon>Candidatus Eiseniibacteriota</taxon>
    </lineage>
</organism>
<dbReference type="InterPro" id="IPR002767">
    <property type="entry name" value="Thiamine_BP"/>
</dbReference>
<evidence type="ECO:0000259" key="2">
    <source>
        <dbReference type="Pfam" id="PF01910"/>
    </source>
</evidence>
<dbReference type="SUPFAM" id="SSF89957">
    <property type="entry name" value="MTH1187/YkoF-like"/>
    <property type="match status" value="1"/>
</dbReference>
<evidence type="ECO:0000313" key="3">
    <source>
        <dbReference type="EMBL" id="HER44300.1"/>
    </source>
</evidence>
<accession>A0A7V2F3U7</accession>
<reference evidence="3" key="1">
    <citation type="journal article" date="2020" name="mSystems">
        <title>Genome- and Community-Level Interaction Insights into Carbon Utilization and Element Cycling Functions of Hydrothermarchaeota in Hydrothermal Sediment.</title>
        <authorList>
            <person name="Zhou Z."/>
            <person name="Liu Y."/>
            <person name="Xu W."/>
            <person name="Pan J."/>
            <person name="Luo Z.H."/>
            <person name="Li M."/>
        </authorList>
    </citation>
    <scope>NUCLEOTIDE SEQUENCE [LARGE SCALE GENOMIC DNA]</scope>
    <source>
        <strain evidence="3">SpSt-1233</strain>
    </source>
</reference>
<feature type="domain" description="Thiamine-binding protein" evidence="2">
    <location>
        <begin position="5"/>
        <end position="96"/>
    </location>
</feature>
<proteinExistence type="inferred from homology"/>
<comment type="similarity">
    <text evidence="1">Belongs to the UPF0045 family.</text>
</comment>
<dbReference type="Gene3D" id="3.30.70.930">
    <property type="match status" value="1"/>
</dbReference>
<dbReference type="GO" id="GO:0005829">
    <property type="term" value="C:cytosol"/>
    <property type="evidence" value="ECO:0007669"/>
    <property type="project" value="TreeGrafter"/>
</dbReference>
<sequence>MAVCSVSVVPVGTGSTSVSSYVARCQEVLKDSAGVKYRLTPMATVLEGDVERLLEIVLDLHRVPFGEGAKRVLTTVIIDDRTDKPLSMEGKIEAVEKKLR</sequence>
<dbReference type="PANTHER" id="PTHR33777:SF1">
    <property type="entry name" value="UPF0045 PROTEIN ECM15"/>
    <property type="match status" value="1"/>
</dbReference>
<gene>
    <name evidence="3" type="ORF">ENO08_07565</name>
</gene>
<protein>
    <submittedName>
        <fullName evidence="3">MTH1187 family thiamine-binding protein</fullName>
    </submittedName>
</protein>
<dbReference type="InterPro" id="IPR029756">
    <property type="entry name" value="MTH1187/YkoF-like"/>
</dbReference>
<dbReference type="Proteomes" id="UP000886069">
    <property type="component" value="Unassembled WGS sequence"/>
</dbReference>
<dbReference type="InterPro" id="IPR051614">
    <property type="entry name" value="UPF0045_domain"/>
</dbReference>
<name>A0A7V2F3U7_UNCEI</name>
<dbReference type="PANTHER" id="PTHR33777">
    <property type="entry name" value="UPF0045 PROTEIN ECM15"/>
    <property type="match status" value="1"/>
</dbReference>
<dbReference type="NCBIfam" id="TIGR00106">
    <property type="entry name" value="MTH1187 family thiamine-binding protein"/>
    <property type="match status" value="1"/>
</dbReference>
<comment type="caution">
    <text evidence="3">The sequence shown here is derived from an EMBL/GenBank/DDBJ whole genome shotgun (WGS) entry which is preliminary data.</text>
</comment>
<evidence type="ECO:0000256" key="1">
    <source>
        <dbReference type="ARBA" id="ARBA00010272"/>
    </source>
</evidence>
<dbReference type="AlphaFoldDB" id="A0A7V2F3U7"/>